<protein>
    <recommendedName>
        <fullName evidence="6">Flavin-containing monooxygenase</fullName>
        <ecNumber evidence="6">1.-.-.-</ecNumber>
    </recommendedName>
</protein>
<dbReference type="InterPro" id="IPR000960">
    <property type="entry name" value="Flavin_mOase"/>
</dbReference>
<dbReference type="InterPro" id="IPR036188">
    <property type="entry name" value="FAD/NAD-bd_sf"/>
</dbReference>
<organism evidence="7 8">
    <name type="scientific">Steinernema carpocapsae</name>
    <name type="common">Entomopathogenic nematode</name>
    <dbReference type="NCBI Taxonomy" id="34508"/>
    <lineage>
        <taxon>Eukaryota</taxon>
        <taxon>Metazoa</taxon>
        <taxon>Ecdysozoa</taxon>
        <taxon>Nematoda</taxon>
        <taxon>Chromadorea</taxon>
        <taxon>Rhabditida</taxon>
        <taxon>Tylenchina</taxon>
        <taxon>Panagrolaimomorpha</taxon>
        <taxon>Strongyloidoidea</taxon>
        <taxon>Steinernematidae</taxon>
        <taxon>Steinernema</taxon>
    </lineage>
</organism>
<name>A0A4U5P863_STECR</name>
<keyword evidence="2 6" id="KW-0285">Flavoprotein</keyword>
<evidence type="ECO:0000256" key="6">
    <source>
        <dbReference type="RuleBase" id="RU361177"/>
    </source>
</evidence>
<dbReference type="InterPro" id="IPR020946">
    <property type="entry name" value="Flavin_mOase-like"/>
</dbReference>
<evidence type="ECO:0000256" key="1">
    <source>
        <dbReference type="ARBA" id="ARBA00009183"/>
    </source>
</evidence>
<proteinExistence type="inferred from homology"/>
<dbReference type="InterPro" id="IPR050346">
    <property type="entry name" value="FMO-like"/>
</dbReference>
<accession>A0A4U5P863</accession>
<keyword evidence="5 6" id="KW-0560">Oxidoreductase</keyword>
<reference evidence="7 8" key="1">
    <citation type="journal article" date="2015" name="Genome Biol.">
        <title>Comparative genomics of Steinernema reveals deeply conserved gene regulatory networks.</title>
        <authorList>
            <person name="Dillman A.R."/>
            <person name="Macchietto M."/>
            <person name="Porter C.F."/>
            <person name="Rogers A."/>
            <person name="Williams B."/>
            <person name="Antoshechkin I."/>
            <person name="Lee M.M."/>
            <person name="Goodwin Z."/>
            <person name="Lu X."/>
            <person name="Lewis E.E."/>
            <person name="Goodrich-Blair H."/>
            <person name="Stock S.P."/>
            <person name="Adams B.J."/>
            <person name="Sternberg P.W."/>
            <person name="Mortazavi A."/>
        </authorList>
    </citation>
    <scope>NUCLEOTIDE SEQUENCE [LARGE SCALE GENOMIC DNA]</scope>
    <source>
        <strain evidence="7 8">ALL</strain>
    </source>
</reference>
<dbReference type="SUPFAM" id="SSF51905">
    <property type="entry name" value="FAD/NAD(P)-binding domain"/>
    <property type="match status" value="1"/>
</dbReference>
<keyword evidence="4" id="KW-0521">NADP</keyword>
<evidence type="ECO:0000313" key="7">
    <source>
        <dbReference type="EMBL" id="TKR92447.1"/>
    </source>
</evidence>
<dbReference type="Pfam" id="PF00743">
    <property type="entry name" value="FMO-like"/>
    <property type="match status" value="1"/>
</dbReference>
<evidence type="ECO:0000256" key="3">
    <source>
        <dbReference type="ARBA" id="ARBA00022827"/>
    </source>
</evidence>
<comment type="caution">
    <text evidence="7">The sequence shown here is derived from an EMBL/GenBank/DDBJ whole genome shotgun (WGS) entry which is preliminary data.</text>
</comment>
<evidence type="ECO:0000256" key="4">
    <source>
        <dbReference type="ARBA" id="ARBA00022857"/>
    </source>
</evidence>
<dbReference type="Gene3D" id="3.50.50.60">
    <property type="entry name" value="FAD/NAD(P)-binding domain"/>
    <property type="match status" value="1"/>
</dbReference>
<dbReference type="GO" id="GO:0050661">
    <property type="term" value="F:NADP binding"/>
    <property type="evidence" value="ECO:0007669"/>
    <property type="project" value="InterPro"/>
</dbReference>
<comment type="cofactor">
    <cofactor evidence="6">
        <name>FAD</name>
        <dbReference type="ChEBI" id="CHEBI:57692"/>
    </cofactor>
</comment>
<evidence type="ECO:0000256" key="5">
    <source>
        <dbReference type="ARBA" id="ARBA00023002"/>
    </source>
</evidence>
<dbReference type="PRINTS" id="PR00370">
    <property type="entry name" value="FMOXYGENASE"/>
</dbReference>
<dbReference type="EC" id="1.-.-.-" evidence="6"/>
<dbReference type="PANTHER" id="PTHR23023">
    <property type="entry name" value="DIMETHYLANILINE MONOOXYGENASE"/>
    <property type="match status" value="1"/>
</dbReference>
<dbReference type="EMBL" id="AZBU02000002">
    <property type="protein sequence ID" value="TKR92447.1"/>
    <property type="molecule type" value="Genomic_DNA"/>
</dbReference>
<dbReference type="GO" id="GO:0004499">
    <property type="term" value="F:N,N-dimethylaniline monooxygenase activity"/>
    <property type="evidence" value="ECO:0007669"/>
    <property type="project" value="InterPro"/>
</dbReference>
<keyword evidence="6" id="KW-0503">Monooxygenase</keyword>
<reference evidence="7 8" key="2">
    <citation type="journal article" date="2019" name="G3 (Bethesda)">
        <title>Hybrid Assembly of the Genome of the Entomopathogenic Nematode Steinernema carpocapsae Identifies the X-Chromosome.</title>
        <authorList>
            <person name="Serra L."/>
            <person name="Macchietto M."/>
            <person name="Macias-Munoz A."/>
            <person name="McGill C.J."/>
            <person name="Rodriguez I.M."/>
            <person name="Rodriguez B."/>
            <person name="Murad R."/>
            <person name="Mortazavi A."/>
        </authorList>
    </citation>
    <scope>NUCLEOTIDE SEQUENCE [LARGE SCALE GENOMIC DNA]</scope>
    <source>
        <strain evidence="7 8">ALL</strain>
    </source>
</reference>
<sequence length="347" mass="38952">MKRNYINTRFPRESVRKLRTFALQSSEIFRSPSASRSRRFRAHLCRSHKRTLQTSQSDEDAALPSEAAAEMRSGGSRSYQTSVIDGQAEPSVRSFAPILCAGHMAKRLAIVGAGAAGLLAARKFFEYGGFEISVFEQSENIGGTWVYSSDTNVHSSLYEKMTTNLPKEVMYYPGSPFRQETNGESFVPHQVVRQYLEDYAKNIRHLIKFNHTVLKVERIDEKWSVTTQASSEHPKIEVFDVVFVCSGHYTDPSYPLTKHEFSGRSLHSHNYRRAEYYKGQTVAVIGAGNSGMDISLQVSAEAEKSLIDFLIRCICSIAMLPSILFSLRTLKKGNRSPTSAMTEISCC</sequence>
<dbReference type="GO" id="GO:0050660">
    <property type="term" value="F:flavin adenine dinucleotide binding"/>
    <property type="evidence" value="ECO:0007669"/>
    <property type="project" value="InterPro"/>
</dbReference>
<gene>
    <name evidence="7" type="ORF">L596_007097</name>
</gene>
<evidence type="ECO:0000313" key="8">
    <source>
        <dbReference type="Proteomes" id="UP000298663"/>
    </source>
</evidence>
<dbReference type="AlphaFoldDB" id="A0A4U5P863"/>
<evidence type="ECO:0000256" key="2">
    <source>
        <dbReference type="ARBA" id="ARBA00022630"/>
    </source>
</evidence>
<comment type="similarity">
    <text evidence="1 6">Belongs to the FMO family.</text>
</comment>
<dbReference type="Proteomes" id="UP000298663">
    <property type="component" value="Unassembled WGS sequence"/>
</dbReference>
<dbReference type="STRING" id="34508.A0A4U5P863"/>
<keyword evidence="8" id="KW-1185">Reference proteome</keyword>
<dbReference type="OrthoDB" id="66881at2759"/>
<keyword evidence="3 6" id="KW-0274">FAD</keyword>